<dbReference type="GO" id="GO:0003676">
    <property type="term" value="F:nucleic acid binding"/>
    <property type="evidence" value="ECO:0007669"/>
    <property type="project" value="InterPro"/>
</dbReference>
<dbReference type="Proteomes" id="UP000013085">
    <property type="component" value="Unassembled WGS sequence"/>
</dbReference>
<evidence type="ECO:0000313" key="2">
    <source>
        <dbReference type="EMBL" id="ENZ14042.1"/>
    </source>
</evidence>
<sequence>MKKCDFCGNPLNKTQYVLVNHILYKSCPSCSQKCNEHIHYFCPEAFGTTSARRSSNDPLGMQSQCAKCRSSKEGPHENALPCSALGKSKGHIINEIRFLPMGKAVFSTEELVVDFLSHTMPERGYTYYYQASKMNCVPGTLVFFQYNGKLWGYAMHTSTVELEEPFEDDGSIYTGYYEFAPETLSVFNAPITAEDFSKIDVTFKRFGQAAQSKSVSFMPAIMELLNRKGKKSIAIHTPQLRLPEELDDADLNIKEGAKKQITVNAYERNPKARAACIKHYRKKNGGKLVCEICGFDFGAVYGANFADKIHIHHIVEISTIGEEYEVDARRDLIPICPNCHLVAHSKKPAYTPAEIKQMIGK</sequence>
<dbReference type="HOGENOM" id="CLU_766635_0_0_9"/>
<dbReference type="AlphaFoldDB" id="A0A0E2HAF7"/>
<dbReference type="PATRIC" id="fig|999408.3.peg.2510"/>
<comment type="caution">
    <text evidence="2">The sequence shown here is derived from an EMBL/GenBank/DDBJ whole genome shotgun (WGS) entry which is preliminary data.</text>
</comment>
<name>A0A0E2HAF7_9FIRM</name>
<protein>
    <recommendedName>
        <fullName evidence="1">HNH domain-containing protein</fullName>
    </recommendedName>
</protein>
<accession>A0A0E2HAF7</accession>
<organism evidence="2 3">
    <name type="scientific">[Clostridium] clostridioforme 90A8</name>
    <dbReference type="NCBI Taxonomy" id="999408"/>
    <lineage>
        <taxon>Bacteria</taxon>
        <taxon>Bacillati</taxon>
        <taxon>Bacillota</taxon>
        <taxon>Clostridia</taxon>
        <taxon>Lachnospirales</taxon>
        <taxon>Lachnospiraceae</taxon>
        <taxon>Enterocloster</taxon>
    </lineage>
</organism>
<dbReference type="InterPro" id="IPR002711">
    <property type="entry name" value="HNH"/>
</dbReference>
<gene>
    <name evidence="2" type="ORF">HMPREF1090_02334</name>
</gene>
<dbReference type="Gene3D" id="1.10.30.50">
    <property type="match status" value="1"/>
</dbReference>
<evidence type="ECO:0000313" key="3">
    <source>
        <dbReference type="Proteomes" id="UP000013085"/>
    </source>
</evidence>
<dbReference type="InterPro" id="IPR003615">
    <property type="entry name" value="HNH_nuc"/>
</dbReference>
<dbReference type="CDD" id="cd00085">
    <property type="entry name" value="HNHc"/>
    <property type="match status" value="1"/>
</dbReference>
<dbReference type="GO" id="GO:0004519">
    <property type="term" value="F:endonuclease activity"/>
    <property type="evidence" value="ECO:0007669"/>
    <property type="project" value="InterPro"/>
</dbReference>
<dbReference type="GO" id="GO:0008270">
    <property type="term" value="F:zinc ion binding"/>
    <property type="evidence" value="ECO:0007669"/>
    <property type="project" value="InterPro"/>
</dbReference>
<dbReference type="RefSeq" id="WP_002595759.1">
    <property type="nucleotide sequence ID" value="NZ_KB851020.1"/>
</dbReference>
<dbReference type="Pfam" id="PF01844">
    <property type="entry name" value="HNH"/>
    <property type="match status" value="1"/>
</dbReference>
<proteinExistence type="predicted"/>
<dbReference type="EMBL" id="AGYR01000026">
    <property type="protein sequence ID" value="ENZ14042.1"/>
    <property type="molecule type" value="Genomic_DNA"/>
</dbReference>
<feature type="domain" description="HNH" evidence="1">
    <location>
        <begin position="290"/>
        <end position="345"/>
    </location>
</feature>
<reference evidence="2 3" key="1">
    <citation type="submission" date="2013-01" db="EMBL/GenBank/DDBJ databases">
        <title>The Genome Sequence of Clostridium clostridioforme 90A8.</title>
        <authorList>
            <consortium name="The Broad Institute Genome Sequencing Platform"/>
            <person name="Earl A."/>
            <person name="Ward D."/>
            <person name="Feldgarden M."/>
            <person name="Gevers D."/>
            <person name="Courvalin P."/>
            <person name="Lambert T."/>
            <person name="Walker B."/>
            <person name="Young S.K."/>
            <person name="Zeng Q."/>
            <person name="Gargeya S."/>
            <person name="Fitzgerald M."/>
            <person name="Haas B."/>
            <person name="Abouelleil A."/>
            <person name="Alvarado L."/>
            <person name="Arachchi H.M."/>
            <person name="Berlin A.M."/>
            <person name="Chapman S.B."/>
            <person name="Dewar J."/>
            <person name="Goldberg J."/>
            <person name="Griggs A."/>
            <person name="Gujja S."/>
            <person name="Hansen M."/>
            <person name="Howarth C."/>
            <person name="Imamovic A."/>
            <person name="Larimer J."/>
            <person name="McCowan C."/>
            <person name="Murphy C."/>
            <person name="Neiman D."/>
            <person name="Pearson M."/>
            <person name="Priest M."/>
            <person name="Roberts A."/>
            <person name="Saif S."/>
            <person name="Shea T."/>
            <person name="Sisk P."/>
            <person name="Sykes S."/>
            <person name="Wortman J."/>
            <person name="Nusbaum C."/>
            <person name="Birren B."/>
        </authorList>
    </citation>
    <scope>NUCLEOTIDE SEQUENCE [LARGE SCALE GENOMIC DNA]</scope>
    <source>
        <strain evidence="2 3">90A8</strain>
    </source>
</reference>
<evidence type="ECO:0000259" key="1">
    <source>
        <dbReference type="Pfam" id="PF01844"/>
    </source>
</evidence>